<feature type="coiled-coil region" evidence="1">
    <location>
        <begin position="82"/>
        <end position="148"/>
    </location>
</feature>
<keyword evidence="1" id="KW-0175">Coiled coil</keyword>
<evidence type="ECO:0000256" key="1">
    <source>
        <dbReference type="SAM" id="Coils"/>
    </source>
</evidence>
<reference evidence="2 3" key="1">
    <citation type="submission" date="2019-10" db="EMBL/GenBank/DDBJ databases">
        <title>Assembly and Annotation for the nematode Trichostrongylus colubriformis.</title>
        <authorList>
            <person name="Martin J."/>
        </authorList>
    </citation>
    <scope>NUCLEOTIDE SEQUENCE [LARGE SCALE GENOMIC DNA]</scope>
    <source>
        <strain evidence="2">G859</strain>
        <tissue evidence="2">Whole worm</tissue>
    </source>
</reference>
<proteinExistence type="predicted"/>
<accession>A0AAN8FQ69</accession>
<dbReference type="Proteomes" id="UP001331761">
    <property type="component" value="Unassembled WGS sequence"/>
</dbReference>
<organism evidence="2 3">
    <name type="scientific">Trichostrongylus colubriformis</name>
    <name type="common">Black scour worm</name>
    <dbReference type="NCBI Taxonomy" id="6319"/>
    <lineage>
        <taxon>Eukaryota</taxon>
        <taxon>Metazoa</taxon>
        <taxon>Ecdysozoa</taxon>
        <taxon>Nematoda</taxon>
        <taxon>Chromadorea</taxon>
        <taxon>Rhabditida</taxon>
        <taxon>Rhabditina</taxon>
        <taxon>Rhabditomorpha</taxon>
        <taxon>Strongyloidea</taxon>
        <taxon>Trichostrongylidae</taxon>
        <taxon>Trichostrongylus</taxon>
    </lineage>
</organism>
<dbReference type="AlphaFoldDB" id="A0AAN8FQ69"/>
<name>A0AAN8FQ69_TRICO</name>
<keyword evidence="3" id="KW-1185">Reference proteome</keyword>
<dbReference type="EMBL" id="WIXE01007833">
    <property type="protein sequence ID" value="KAK5980105.1"/>
    <property type="molecule type" value="Genomic_DNA"/>
</dbReference>
<evidence type="ECO:0000313" key="3">
    <source>
        <dbReference type="Proteomes" id="UP001331761"/>
    </source>
</evidence>
<gene>
    <name evidence="2" type="ORF">GCK32_022346</name>
</gene>
<protein>
    <submittedName>
        <fullName evidence="2">Uncharacterized protein</fullName>
    </submittedName>
</protein>
<sequence length="191" mass="21471">EDKPFKTAGAGERTLLLMRLRHSASSVKEILLPFGTRYIPTDRIYERRARFGGNLSRYERWLAGEGGTRKIGPVNMMIDEELRQLVATINRMEELLTTAEKDLKRDEGALASLRRSKSDQSSENEDTIATLKRLLREQADNNRSLELRLSSLEQPSTSGAQEQRASLLIIVPYVLLQVPKGGARTSTDGNE</sequence>
<evidence type="ECO:0000313" key="2">
    <source>
        <dbReference type="EMBL" id="KAK5980105.1"/>
    </source>
</evidence>
<feature type="non-terminal residue" evidence="2">
    <location>
        <position position="1"/>
    </location>
</feature>
<comment type="caution">
    <text evidence="2">The sequence shown here is derived from an EMBL/GenBank/DDBJ whole genome shotgun (WGS) entry which is preliminary data.</text>
</comment>